<evidence type="ECO:0000313" key="3">
    <source>
        <dbReference type="Proteomes" id="UP000585474"/>
    </source>
</evidence>
<evidence type="ECO:0000256" key="1">
    <source>
        <dbReference type="SAM" id="MobiDB-lite"/>
    </source>
</evidence>
<feature type="region of interest" description="Disordered" evidence="1">
    <location>
        <begin position="37"/>
        <end position="61"/>
    </location>
</feature>
<sequence>MGSVTKGLLALGLEIWASNQQSILLDLDLLSTRHRTIKGRPAQTNRNKGLGQGRSKPLRRDHQTKAMTADRILVEMESLEMEMLSTLPRPRARRRQYFNSDQLMSILIMALASSVETAWRGSMGSSYLGQEGSEIAFGILMWRWNFIGLMSGDVLLSPLGRGGTHMSFFSGFKVFCVLLHEEMKNKHLLAQIHGGLNEIMASKVGTMSMDIE</sequence>
<keyword evidence="3" id="KW-1185">Reference proteome</keyword>
<dbReference type="AlphaFoldDB" id="A0A7J0EWV6"/>
<evidence type="ECO:0000313" key="2">
    <source>
        <dbReference type="EMBL" id="GFY90878.1"/>
    </source>
</evidence>
<dbReference type="EMBL" id="BJWL01000007">
    <property type="protein sequence ID" value="GFY90878.1"/>
    <property type="molecule type" value="Genomic_DNA"/>
</dbReference>
<accession>A0A7J0EWV6</accession>
<organism evidence="2 3">
    <name type="scientific">Actinidia rufa</name>
    <dbReference type="NCBI Taxonomy" id="165716"/>
    <lineage>
        <taxon>Eukaryota</taxon>
        <taxon>Viridiplantae</taxon>
        <taxon>Streptophyta</taxon>
        <taxon>Embryophyta</taxon>
        <taxon>Tracheophyta</taxon>
        <taxon>Spermatophyta</taxon>
        <taxon>Magnoliopsida</taxon>
        <taxon>eudicotyledons</taxon>
        <taxon>Gunneridae</taxon>
        <taxon>Pentapetalae</taxon>
        <taxon>asterids</taxon>
        <taxon>Ericales</taxon>
        <taxon>Actinidiaceae</taxon>
        <taxon>Actinidia</taxon>
    </lineage>
</organism>
<gene>
    <name evidence="2" type="ORF">Acr_07g0010740</name>
</gene>
<comment type="caution">
    <text evidence="2">The sequence shown here is derived from an EMBL/GenBank/DDBJ whole genome shotgun (WGS) entry which is preliminary data.</text>
</comment>
<name>A0A7J0EWV6_9ERIC</name>
<proteinExistence type="predicted"/>
<dbReference type="Proteomes" id="UP000585474">
    <property type="component" value="Unassembled WGS sequence"/>
</dbReference>
<reference evidence="2 3" key="1">
    <citation type="submission" date="2019-07" db="EMBL/GenBank/DDBJ databases">
        <title>De Novo Assembly of kiwifruit Actinidia rufa.</title>
        <authorList>
            <person name="Sugita-Konishi S."/>
            <person name="Sato K."/>
            <person name="Mori E."/>
            <person name="Abe Y."/>
            <person name="Kisaki G."/>
            <person name="Hamano K."/>
            <person name="Suezawa K."/>
            <person name="Otani M."/>
            <person name="Fukuda T."/>
            <person name="Manabe T."/>
            <person name="Gomi K."/>
            <person name="Tabuchi M."/>
            <person name="Akimitsu K."/>
            <person name="Kataoka I."/>
        </authorList>
    </citation>
    <scope>NUCLEOTIDE SEQUENCE [LARGE SCALE GENOMIC DNA]</scope>
    <source>
        <strain evidence="3">cv. Fuchu</strain>
    </source>
</reference>
<protein>
    <submittedName>
        <fullName evidence="2">Uncharacterized protein</fullName>
    </submittedName>
</protein>